<dbReference type="EMBL" id="VIEB01000009">
    <property type="protein sequence ID" value="TQE13788.1"/>
    <property type="molecule type" value="Genomic_DNA"/>
</dbReference>
<gene>
    <name evidence="1" type="ORF">C1H46_000795</name>
</gene>
<name>A0A540NRX0_MALBA</name>
<comment type="caution">
    <text evidence="1">The sequence shown here is derived from an EMBL/GenBank/DDBJ whole genome shotgun (WGS) entry which is preliminary data.</text>
</comment>
<evidence type="ECO:0000313" key="1">
    <source>
        <dbReference type="EMBL" id="TQE13788.1"/>
    </source>
</evidence>
<evidence type="ECO:0000313" key="2">
    <source>
        <dbReference type="Proteomes" id="UP000315295"/>
    </source>
</evidence>
<keyword evidence="2" id="KW-1185">Reference proteome</keyword>
<dbReference type="Proteomes" id="UP000315295">
    <property type="component" value="Unassembled WGS sequence"/>
</dbReference>
<proteinExistence type="predicted"/>
<accession>A0A540NRX0</accession>
<organism evidence="1 2">
    <name type="scientific">Malus baccata</name>
    <name type="common">Siberian crab apple</name>
    <name type="synonym">Pyrus baccata</name>
    <dbReference type="NCBI Taxonomy" id="106549"/>
    <lineage>
        <taxon>Eukaryota</taxon>
        <taxon>Viridiplantae</taxon>
        <taxon>Streptophyta</taxon>
        <taxon>Embryophyta</taxon>
        <taxon>Tracheophyta</taxon>
        <taxon>Spermatophyta</taxon>
        <taxon>Magnoliopsida</taxon>
        <taxon>eudicotyledons</taxon>
        <taxon>Gunneridae</taxon>
        <taxon>Pentapetalae</taxon>
        <taxon>rosids</taxon>
        <taxon>fabids</taxon>
        <taxon>Rosales</taxon>
        <taxon>Rosaceae</taxon>
        <taxon>Amygdaloideae</taxon>
        <taxon>Maleae</taxon>
        <taxon>Malus</taxon>
    </lineage>
</organism>
<evidence type="ECO:0008006" key="3">
    <source>
        <dbReference type="Google" id="ProtNLM"/>
    </source>
</evidence>
<dbReference type="Pfam" id="PF05553">
    <property type="entry name" value="DUF761"/>
    <property type="match status" value="1"/>
</dbReference>
<reference evidence="1 2" key="1">
    <citation type="journal article" date="2019" name="G3 (Bethesda)">
        <title>Sequencing of a Wild Apple (Malus baccata) Genome Unravels the Differences Between Cultivated and Wild Apple Species Regarding Disease Resistance and Cold Tolerance.</title>
        <authorList>
            <person name="Chen X."/>
        </authorList>
    </citation>
    <scope>NUCLEOTIDE SEQUENCE [LARGE SCALE GENOMIC DNA]</scope>
    <source>
        <strain evidence="2">cv. Shandingzi</strain>
        <tissue evidence="1">Leaves</tissue>
    </source>
</reference>
<dbReference type="InterPro" id="IPR008480">
    <property type="entry name" value="DUF761_pln"/>
</dbReference>
<sequence>MSWLRLRLPPARRAWKSFTSKLQRKLHKPKGIAKPRKNCVKAITAASSSSASPAFAVSSVGLKPYKFLQLRFKRKGRVALRFRYNRRQLPQNRGSAAHVYVDKLFKEPAVTELVGSSEPPVAKCKQATTAAAGAESGAERGSPATADDMWESLGFASPMMHGIDERAEEFIAKFRKEMEVQEKLARDHL</sequence>
<protein>
    <recommendedName>
        <fullName evidence="3">DUF761 domain-containing protein</fullName>
    </recommendedName>
</protein>
<dbReference type="AlphaFoldDB" id="A0A540NRX0"/>